<feature type="compositionally biased region" description="Basic and acidic residues" evidence="1">
    <location>
        <begin position="97"/>
        <end position="111"/>
    </location>
</feature>
<proteinExistence type="predicted"/>
<protein>
    <submittedName>
        <fullName evidence="2">Uncharacterized protein</fullName>
    </submittedName>
</protein>
<accession>A0A2T2P6R4</accession>
<feature type="compositionally biased region" description="Polar residues" evidence="1">
    <location>
        <begin position="112"/>
        <end position="122"/>
    </location>
</feature>
<feature type="region of interest" description="Disordered" evidence="1">
    <location>
        <begin position="198"/>
        <end position="218"/>
    </location>
</feature>
<name>A0A2T2P6R4_CORCC</name>
<feature type="region of interest" description="Disordered" evidence="1">
    <location>
        <begin position="97"/>
        <end position="123"/>
    </location>
</feature>
<organism evidence="2 3">
    <name type="scientific">Corynespora cassiicola Philippines</name>
    <dbReference type="NCBI Taxonomy" id="1448308"/>
    <lineage>
        <taxon>Eukaryota</taxon>
        <taxon>Fungi</taxon>
        <taxon>Dikarya</taxon>
        <taxon>Ascomycota</taxon>
        <taxon>Pezizomycotina</taxon>
        <taxon>Dothideomycetes</taxon>
        <taxon>Pleosporomycetidae</taxon>
        <taxon>Pleosporales</taxon>
        <taxon>Corynesporascaceae</taxon>
        <taxon>Corynespora</taxon>
    </lineage>
</organism>
<feature type="compositionally biased region" description="Low complexity" evidence="1">
    <location>
        <begin position="247"/>
        <end position="257"/>
    </location>
</feature>
<sequence>MEARQLTDTFHNPILAAARQKVEGMLPQARIQRYRHLITIGRGKAKRNKNAKTTNHRDLRKLLKESPQALKAHNEYVLTYNQLQPSEKVRLRVVTEEEISPKDDGNHRDEYTTSSHSPTPSINREVILESEYEQISRPVNEAQDAETSGVENQQSRYDFPLNLFSQEPAATNQRFFNYGSGHGRLPDLGRYAVKDTVGSDISGKRRGNPGSDGGHAQLDDTLSALYHKIPQPSQADYNTDSTRMQPGSHSSGGRSSSLVPTTLPHQPTASGYTSHRMLAPAPTINVQILDSQEYMYFPKGTTMEVPVQNPERFPRHLIRGLAPTIVITDLKIFLEDFIPIKITGKLQNSLYHAFWVDIKADERLFGLFGMNIVRPGVLSPERLLESGFHLELRPVLGLPDERWSNLILVR</sequence>
<keyword evidence="3" id="KW-1185">Reference proteome</keyword>
<dbReference type="EMBL" id="KZ678129">
    <property type="protein sequence ID" value="PSN73370.1"/>
    <property type="molecule type" value="Genomic_DNA"/>
</dbReference>
<evidence type="ECO:0000256" key="1">
    <source>
        <dbReference type="SAM" id="MobiDB-lite"/>
    </source>
</evidence>
<gene>
    <name evidence="2" type="ORF">BS50DRAFT_629408</name>
</gene>
<feature type="compositionally biased region" description="Polar residues" evidence="1">
    <location>
        <begin position="258"/>
        <end position="273"/>
    </location>
</feature>
<feature type="compositionally biased region" description="Polar residues" evidence="1">
    <location>
        <begin position="232"/>
        <end position="245"/>
    </location>
</feature>
<evidence type="ECO:0000313" key="3">
    <source>
        <dbReference type="Proteomes" id="UP000240883"/>
    </source>
</evidence>
<dbReference type="AlphaFoldDB" id="A0A2T2P6R4"/>
<dbReference type="Proteomes" id="UP000240883">
    <property type="component" value="Unassembled WGS sequence"/>
</dbReference>
<reference evidence="2 3" key="1">
    <citation type="journal article" date="2018" name="Front. Microbiol.">
        <title>Genome-Wide Analysis of Corynespora cassiicola Leaf Fall Disease Putative Effectors.</title>
        <authorList>
            <person name="Lopez D."/>
            <person name="Ribeiro S."/>
            <person name="Label P."/>
            <person name="Fumanal B."/>
            <person name="Venisse J.S."/>
            <person name="Kohler A."/>
            <person name="de Oliveira R.R."/>
            <person name="Labutti K."/>
            <person name="Lipzen A."/>
            <person name="Lail K."/>
            <person name="Bauer D."/>
            <person name="Ohm R.A."/>
            <person name="Barry K.W."/>
            <person name="Spatafora J."/>
            <person name="Grigoriev I.V."/>
            <person name="Martin F.M."/>
            <person name="Pujade-Renaud V."/>
        </authorList>
    </citation>
    <scope>NUCLEOTIDE SEQUENCE [LARGE SCALE GENOMIC DNA]</scope>
    <source>
        <strain evidence="2 3">Philippines</strain>
    </source>
</reference>
<evidence type="ECO:0000313" key="2">
    <source>
        <dbReference type="EMBL" id="PSN73370.1"/>
    </source>
</evidence>
<feature type="region of interest" description="Disordered" evidence="1">
    <location>
        <begin position="232"/>
        <end position="274"/>
    </location>
</feature>